<protein>
    <submittedName>
        <fullName evidence="1">Uncharacterized protein</fullName>
    </submittedName>
</protein>
<dbReference type="Proteomes" id="UP001152888">
    <property type="component" value="Unassembled WGS sequence"/>
</dbReference>
<proteinExistence type="predicted"/>
<evidence type="ECO:0000313" key="2">
    <source>
        <dbReference type="Proteomes" id="UP001152888"/>
    </source>
</evidence>
<dbReference type="AlphaFoldDB" id="A0A9P0VP36"/>
<comment type="caution">
    <text evidence="1">The sequence shown here is derived from an EMBL/GenBank/DDBJ whole genome shotgun (WGS) entry which is preliminary data.</text>
</comment>
<gene>
    <name evidence="1" type="ORF">ACAOBT_LOCUS35258</name>
</gene>
<keyword evidence="2" id="KW-1185">Reference proteome</keyword>
<sequence>MKQKFKTFFIKIRHSIIINPTITCSAKAKLTTLTCQNPSCRLSSSL</sequence>
<dbReference type="EMBL" id="CAKOFQ010008857">
    <property type="protein sequence ID" value="CAH2016264.1"/>
    <property type="molecule type" value="Genomic_DNA"/>
</dbReference>
<organism evidence="1 2">
    <name type="scientific">Acanthoscelides obtectus</name>
    <name type="common">Bean weevil</name>
    <name type="synonym">Bruchus obtectus</name>
    <dbReference type="NCBI Taxonomy" id="200917"/>
    <lineage>
        <taxon>Eukaryota</taxon>
        <taxon>Metazoa</taxon>
        <taxon>Ecdysozoa</taxon>
        <taxon>Arthropoda</taxon>
        <taxon>Hexapoda</taxon>
        <taxon>Insecta</taxon>
        <taxon>Pterygota</taxon>
        <taxon>Neoptera</taxon>
        <taxon>Endopterygota</taxon>
        <taxon>Coleoptera</taxon>
        <taxon>Polyphaga</taxon>
        <taxon>Cucujiformia</taxon>
        <taxon>Chrysomeloidea</taxon>
        <taxon>Chrysomelidae</taxon>
        <taxon>Bruchinae</taxon>
        <taxon>Bruchini</taxon>
        <taxon>Acanthoscelides</taxon>
    </lineage>
</organism>
<accession>A0A9P0VP36</accession>
<evidence type="ECO:0000313" key="1">
    <source>
        <dbReference type="EMBL" id="CAH2016264.1"/>
    </source>
</evidence>
<reference evidence="1" key="1">
    <citation type="submission" date="2022-03" db="EMBL/GenBank/DDBJ databases">
        <authorList>
            <person name="Sayadi A."/>
        </authorList>
    </citation>
    <scope>NUCLEOTIDE SEQUENCE</scope>
</reference>
<name>A0A9P0VP36_ACAOB</name>